<evidence type="ECO:0000256" key="5">
    <source>
        <dbReference type="ARBA" id="ARBA00022692"/>
    </source>
</evidence>
<accession>A0A1B8HPR2</accession>
<dbReference type="Proteomes" id="UP000092247">
    <property type="component" value="Unassembled WGS sequence"/>
</dbReference>
<keyword evidence="5 8" id="KW-0812">Transmembrane</keyword>
<keyword evidence="6 8" id="KW-1133">Transmembrane helix</keyword>
<keyword evidence="7 8" id="KW-0472">Membrane</keyword>
<evidence type="ECO:0000256" key="8">
    <source>
        <dbReference type="SAM" id="Phobius"/>
    </source>
</evidence>
<dbReference type="NCBIfam" id="NF008216">
    <property type="entry name" value="PRK10983.1"/>
    <property type="match status" value="1"/>
</dbReference>
<evidence type="ECO:0000256" key="2">
    <source>
        <dbReference type="ARBA" id="ARBA00009773"/>
    </source>
</evidence>
<reference evidence="9 10" key="1">
    <citation type="submission" date="2016-06" db="EMBL/GenBank/DDBJ databases">
        <authorList>
            <person name="Kjaerup R.B."/>
            <person name="Dalgaard T.S."/>
            <person name="Juul-Madsen H.R."/>
        </authorList>
    </citation>
    <scope>NUCLEOTIDE SEQUENCE [LARGE SCALE GENOMIC DNA]</scope>
    <source>
        <strain evidence="9 10">GCSL-Mp3</strain>
    </source>
</reference>
<gene>
    <name evidence="9" type="ORF">AYY17_01765</name>
</gene>
<sequence>MEKSQPGYDLPKLIFAIGAISILIIISFWVLSPFILGFVWAGMIVIATWPVFKRIQRRVRNSRWIAACIMVILIILLFVFPLALLINSIVENSEPLMRWVKSPGQLTLPELYWLDSIPVIGPKLFANWTSLVASGGNAMMAKVQPYLGQSAAWFLTQLLSAGKFLFHLAIMLMFSGLLYLQGEEAMRGFRHFAIRLAGMRGDAAVLLAAMSVRAVALGVVVTALTQAIIGGIGLGLAGVPFAAILTVLIFICCVAQLGPLLIMIPSIIFLFWTGDTTWAIIMIVWAAAVATMDGVLRPFLIKMGADLPMVLILTGVIGGMLSLGMIGLFIGPVVLAVSYTLLKAWMNDVPRPSDDLTEVRAYMEEQLSEKKISF</sequence>
<name>A0A1B8HPR2_9GAMM</name>
<dbReference type="PANTHER" id="PTHR21716">
    <property type="entry name" value="TRANSMEMBRANE PROTEIN"/>
    <property type="match status" value="1"/>
</dbReference>
<evidence type="ECO:0000256" key="1">
    <source>
        <dbReference type="ARBA" id="ARBA00004651"/>
    </source>
</evidence>
<evidence type="ECO:0008006" key="11">
    <source>
        <dbReference type="Google" id="ProtNLM"/>
    </source>
</evidence>
<feature type="transmembrane region" description="Helical" evidence="8">
    <location>
        <begin position="203"/>
        <end position="229"/>
    </location>
</feature>
<evidence type="ECO:0000256" key="6">
    <source>
        <dbReference type="ARBA" id="ARBA00022989"/>
    </source>
</evidence>
<dbReference type="EMBL" id="LZEX01000001">
    <property type="protein sequence ID" value="OBU11479.1"/>
    <property type="molecule type" value="Genomic_DNA"/>
</dbReference>
<feature type="transmembrane region" description="Helical" evidence="8">
    <location>
        <begin position="241"/>
        <end position="262"/>
    </location>
</feature>
<proteinExistence type="inferred from homology"/>
<feature type="transmembrane region" description="Helical" evidence="8">
    <location>
        <begin position="269"/>
        <end position="289"/>
    </location>
</feature>
<evidence type="ECO:0000256" key="3">
    <source>
        <dbReference type="ARBA" id="ARBA00022448"/>
    </source>
</evidence>
<comment type="subcellular location">
    <subcellularLocation>
        <location evidence="1">Cell membrane</location>
        <topology evidence="1">Multi-pass membrane protein</topology>
    </subcellularLocation>
</comment>
<evidence type="ECO:0000313" key="9">
    <source>
        <dbReference type="EMBL" id="OBU11479.1"/>
    </source>
</evidence>
<organism evidence="9 10">
    <name type="scientific">Morganella psychrotolerans</name>
    <dbReference type="NCBI Taxonomy" id="368603"/>
    <lineage>
        <taxon>Bacteria</taxon>
        <taxon>Pseudomonadati</taxon>
        <taxon>Pseudomonadota</taxon>
        <taxon>Gammaproteobacteria</taxon>
        <taxon>Enterobacterales</taxon>
        <taxon>Morganellaceae</taxon>
        <taxon>Morganella</taxon>
    </lineage>
</organism>
<dbReference type="GO" id="GO:0005886">
    <property type="term" value="C:plasma membrane"/>
    <property type="evidence" value="ECO:0007669"/>
    <property type="project" value="UniProtKB-SubCell"/>
</dbReference>
<evidence type="ECO:0000256" key="4">
    <source>
        <dbReference type="ARBA" id="ARBA00022475"/>
    </source>
</evidence>
<dbReference type="RefSeq" id="WP_067420782.1">
    <property type="nucleotide sequence ID" value="NZ_LZEX01000001.1"/>
</dbReference>
<keyword evidence="3" id="KW-0813">Transport</keyword>
<feature type="transmembrane region" description="Helical" evidence="8">
    <location>
        <begin position="309"/>
        <end position="342"/>
    </location>
</feature>
<comment type="similarity">
    <text evidence="2">Belongs to the autoinducer-2 exporter (AI-2E) (TC 2.A.86) family.</text>
</comment>
<protein>
    <recommendedName>
        <fullName evidence="11">AI-2E family transporter YdiK</fullName>
    </recommendedName>
</protein>
<feature type="transmembrane region" description="Helical" evidence="8">
    <location>
        <begin position="12"/>
        <end position="29"/>
    </location>
</feature>
<dbReference type="InterPro" id="IPR002549">
    <property type="entry name" value="AI-2E-like"/>
</dbReference>
<feature type="transmembrane region" description="Helical" evidence="8">
    <location>
        <begin position="164"/>
        <end position="182"/>
    </location>
</feature>
<dbReference type="Pfam" id="PF01594">
    <property type="entry name" value="AI-2E_transport"/>
    <property type="match status" value="1"/>
</dbReference>
<feature type="transmembrane region" description="Helical" evidence="8">
    <location>
        <begin position="64"/>
        <end position="90"/>
    </location>
</feature>
<comment type="caution">
    <text evidence="9">The sequence shown here is derived from an EMBL/GenBank/DDBJ whole genome shotgun (WGS) entry which is preliminary data.</text>
</comment>
<dbReference type="STRING" id="368603.AYY16_05540"/>
<evidence type="ECO:0000313" key="10">
    <source>
        <dbReference type="Proteomes" id="UP000092247"/>
    </source>
</evidence>
<evidence type="ECO:0000256" key="7">
    <source>
        <dbReference type="ARBA" id="ARBA00023136"/>
    </source>
</evidence>
<dbReference type="PANTHER" id="PTHR21716:SF67">
    <property type="entry name" value="TRANSPORT PROTEIN YDIK-RELATED"/>
    <property type="match status" value="1"/>
</dbReference>
<keyword evidence="4" id="KW-1003">Cell membrane</keyword>
<dbReference type="AlphaFoldDB" id="A0A1B8HPR2"/>
<feature type="transmembrane region" description="Helical" evidence="8">
    <location>
        <begin position="35"/>
        <end position="52"/>
    </location>
</feature>